<evidence type="ECO:0000313" key="2">
    <source>
        <dbReference type="EnsemblPlants" id="Zm00001eb321760_P001"/>
    </source>
</evidence>
<feature type="region of interest" description="Disordered" evidence="1">
    <location>
        <begin position="1"/>
        <end position="103"/>
    </location>
</feature>
<proteinExistence type="predicted"/>
<dbReference type="Gramene" id="Zm00001eb321760_T001">
    <property type="protein sequence ID" value="Zm00001eb321760_P001"/>
    <property type="gene ID" value="Zm00001eb321760"/>
</dbReference>
<accession>A0A804UE95</accession>
<feature type="compositionally biased region" description="Basic residues" evidence="1">
    <location>
        <begin position="27"/>
        <end position="41"/>
    </location>
</feature>
<evidence type="ECO:0000313" key="3">
    <source>
        <dbReference type="Proteomes" id="UP000007305"/>
    </source>
</evidence>
<organism evidence="2 3">
    <name type="scientific">Zea mays</name>
    <name type="common">Maize</name>
    <dbReference type="NCBI Taxonomy" id="4577"/>
    <lineage>
        <taxon>Eukaryota</taxon>
        <taxon>Viridiplantae</taxon>
        <taxon>Streptophyta</taxon>
        <taxon>Embryophyta</taxon>
        <taxon>Tracheophyta</taxon>
        <taxon>Spermatophyta</taxon>
        <taxon>Magnoliopsida</taxon>
        <taxon>Liliopsida</taxon>
        <taxon>Poales</taxon>
        <taxon>Poaceae</taxon>
        <taxon>PACMAD clade</taxon>
        <taxon>Panicoideae</taxon>
        <taxon>Andropogonodae</taxon>
        <taxon>Andropogoneae</taxon>
        <taxon>Tripsacinae</taxon>
        <taxon>Zea</taxon>
    </lineage>
</organism>
<keyword evidence="3" id="KW-1185">Reference proteome</keyword>
<dbReference type="InParanoid" id="A0A804UE95"/>
<dbReference type="Proteomes" id="UP000007305">
    <property type="component" value="Chromosome 7"/>
</dbReference>
<dbReference type="EnsemblPlants" id="Zm00001eb321760_T001">
    <property type="protein sequence ID" value="Zm00001eb321760_P001"/>
    <property type="gene ID" value="Zm00001eb321760"/>
</dbReference>
<reference evidence="3" key="1">
    <citation type="submission" date="2015-12" db="EMBL/GenBank/DDBJ databases">
        <title>Update maize B73 reference genome by single molecule sequencing technologies.</title>
        <authorList>
            <consortium name="Maize Genome Sequencing Project"/>
            <person name="Ware D."/>
        </authorList>
    </citation>
    <scope>NUCLEOTIDE SEQUENCE [LARGE SCALE GENOMIC DNA]</scope>
    <source>
        <strain evidence="3">cv. B73</strain>
    </source>
</reference>
<reference evidence="2" key="2">
    <citation type="submission" date="2019-07" db="EMBL/GenBank/DDBJ databases">
        <authorList>
            <person name="Seetharam A."/>
            <person name="Woodhouse M."/>
            <person name="Cannon E."/>
        </authorList>
    </citation>
    <scope>NUCLEOTIDE SEQUENCE [LARGE SCALE GENOMIC DNA]</scope>
    <source>
        <strain evidence="2">cv. B73</strain>
    </source>
</reference>
<sequence length="103" mass="11358">MKGSPGQIGPVLRFRTGAPRHAVVARGHARRRRRAPSRRRATGAASPSNADPWPKPARYVLPLARRRAQKPKKLNRSRRGVPASAWEPTPSINHGRVSFAPTC</sequence>
<feature type="compositionally biased region" description="Basic residues" evidence="1">
    <location>
        <begin position="64"/>
        <end position="79"/>
    </location>
</feature>
<protein>
    <submittedName>
        <fullName evidence="2">Uncharacterized protein</fullName>
    </submittedName>
</protein>
<name>A0A804UE95_MAIZE</name>
<reference evidence="2" key="3">
    <citation type="submission" date="2021-05" db="UniProtKB">
        <authorList>
            <consortium name="EnsemblPlants"/>
        </authorList>
    </citation>
    <scope>IDENTIFICATION</scope>
    <source>
        <strain evidence="2">cv. B73</strain>
    </source>
</reference>
<evidence type="ECO:0000256" key="1">
    <source>
        <dbReference type="SAM" id="MobiDB-lite"/>
    </source>
</evidence>
<dbReference type="AlphaFoldDB" id="A0A804UE95"/>